<dbReference type="GO" id="GO:0008270">
    <property type="term" value="F:zinc ion binding"/>
    <property type="evidence" value="ECO:0007669"/>
    <property type="project" value="InterPro"/>
</dbReference>
<dbReference type="AlphaFoldDB" id="Q1ATL0"/>
<feature type="binding site" evidence="4">
    <location>
        <position position="206"/>
    </location>
    <ligand>
        <name>Zn(2+)</name>
        <dbReference type="ChEBI" id="CHEBI:29105"/>
        <label>2</label>
    </ligand>
</feature>
<keyword evidence="1 4" id="KW-0479">Metal-binding</keyword>
<comment type="cofactor">
    <cofactor evidence="4">
        <name>a divalent metal cation</name>
        <dbReference type="ChEBI" id="CHEBI:60240"/>
    </cofactor>
    <text evidence="4">Binds 2 divalent metal cations per subunit.</text>
</comment>
<dbReference type="PANTHER" id="PTHR10819">
    <property type="entry name" value="PHOSPHOTRIESTERASE-RELATED"/>
    <property type="match status" value="1"/>
</dbReference>
<accession>Q1ATL0</accession>
<name>Q1ATL0_RUBXD</name>
<dbReference type="HOGENOM" id="CLU_054760_1_0_11"/>
<dbReference type="RefSeq" id="WP_011565282.1">
    <property type="nucleotide sequence ID" value="NC_008148.1"/>
</dbReference>
<sequence>MAATVNTVTGPISSEDLGKTLVHEHFMFGYPGYQGDTTLGPFDREEAVRVGVAVAERAKSHGVKTIIDATPNECGRDVEVLREISERAEIQIVCSTGYYYEGEGAPAYFNFRRSLGTAEEEIYEMLSTEVVEGIAGTGIKAGVIKLASSKDAITDYEAMFFRCGARVQKETGTPIITHTQEGTMGPEQAELLISEGADPRRCQIGHMDGNTDVVYHMNTLEHGVNIAFDRFGIQGIVGAPMDEARTACLIGLLGMGYTDRILLSHDTVNLWLGRPLRMPEQLQQLLANWHIGHLFENVVPKLRRAGVTEEQIETIFVENPKRLFDPLPVREAAGAAG</sequence>
<evidence type="ECO:0000256" key="2">
    <source>
        <dbReference type="ARBA" id="ARBA00022801"/>
    </source>
</evidence>
<dbReference type="PhylomeDB" id="Q1ATL0"/>
<organism evidence="6 7">
    <name type="scientific">Rubrobacter xylanophilus (strain DSM 9941 / JCM 11954 / NBRC 16129 / PRD-1)</name>
    <dbReference type="NCBI Taxonomy" id="266117"/>
    <lineage>
        <taxon>Bacteria</taxon>
        <taxon>Bacillati</taxon>
        <taxon>Actinomycetota</taxon>
        <taxon>Rubrobacteria</taxon>
        <taxon>Rubrobacterales</taxon>
        <taxon>Rubrobacteraceae</taxon>
        <taxon>Rubrobacter</taxon>
    </lineage>
</organism>
<evidence type="ECO:0000256" key="4">
    <source>
        <dbReference type="PIRSR" id="PIRSR601559-51"/>
    </source>
</evidence>
<dbReference type="InterPro" id="IPR032466">
    <property type="entry name" value="Metal_Hydrolase"/>
</dbReference>
<dbReference type="CDD" id="cd00530">
    <property type="entry name" value="PTE"/>
    <property type="match status" value="1"/>
</dbReference>
<evidence type="ECO:0000313" key="6">
    <source>
        <dbReference type="EMBL" id="ABG05268.1"/>
    </source>
</evidence>
<dbReference type="Pfam" id="PF02126">
    <property type="entry name" value="PTE"/>
    <property type="match status" value="1"/>
</dbReference>
<gene>
    <name evidence="6" type="ordered locus">Rxyl_2340</name>
</gene>
<dbReference type="OrthoDB" id="9795018at2"/>
<feature type="binding site" evidence="4">
    <location>
        <position position="23"/>
    </location>
    <ligand>
        <name>Zn(2+)</name>
        <dbReference type="ChEBI" id="CHEBI:29105"/>
        <label>1</label>
    </ligand>
</feature>
<evidence type="ECO:0000256" key="3">
    <source>
        <dbReference type="PIRSR" id="PIRSR601559-50"/>
    </source>
</evidence>
<dbReference type="SUPFAM" id="SSF51556">
    <property type="entry name" value="Metallo-dependent hydrolases"/>
    <property type="match status" value="1"/>
</dbReference>
<dbReference type="EMBL" id="CP000386">
    <property type="protein sequence ID" value="ABG05268.1"/>
    <property type="molecule type" value="Genomic_DNA"/>
</dbReference>
<dbReference type="PROSITE" id="PS51347">
    <property type="entry name" value="PHOSPHOTRIESTERASE_2"/>
    <property type="match status" value="1"/>
</dbReference>
<dbReference type="eggNOG" id="COG1735">
    <property type="taxonomic scope" value="Bacteria"/>
</dbReference>
<keyword evidence="2 6" id="KW-0378">Hydrolase</keyword>
<dbReference type="STRING" id="266117.Rxyl_2340"/>
<dbReference type="KEGG" id="rxy:Rxyl_2340"/>
<keyword evidence="7" id="KW-1185">Reference proteome</keyword>
<dbReference type="Proteomes" id="UP000006637">
    <property type="component" value="Chromosome"/>
</dbReference>
<dbReference type="PIRSF" id="PIRSF016839">
    <property type="entry name" value="PhP"/>
    <property type="match status" value="1"/>
</dbReference>
<evidence type="ECO:0000256" key="1">
    <source>
        <dbReference type="ARBA" id="ARBA00022723"/>
    </source>
</evidence>
<feature type="binding site" evidence="4">
    <location>
        <position position="25"/>
    </location>
    <ligand>
        <name>Zn(2+)</name>
        <dbReference type="ChEBI" id="CHEBI:29105"/>
        <label>1</label>
    </ligand>
</feature>
<reference evidence="6 7" key="1">
    <citation type="submission" date="2006-06" db="EMBL/GenBank/DDBJ databases">
        <title>Complete sequence of Rubrobacter xylanophilus DSM 9941.</title>
        <authorList>
            <consortium name="US DOE Joint Genome Institute"/>
            <person name="Copeland A."/>
            <person name="Lucas S."/>
            <person name="Lapidus A."/>
            <person name="Barry K."/>
            <person name="Detter J.C."/>
            <person name="Glavina del Rio T."/>
            <person name="Hammon N."/>
            <person name="Israni S."/>
            <person name="Dalin E."/>
            <person name="Tice H."/>
            <person name="Pitluck S."/>
            <person name="Munk A.C."/>
            <person name="Brettin T."/>
            <person name="Bruce D."/>
            <person name="Han C."/>
            <person name="Tapia R."/>
            <person name="Gilna P."/>
            <person name="Schmutz J."/>
            <person name="Larimer F."/>
            <person name="Land M."/>
            <person name="Hauser L."/>
            <person name="Kyrpides N."/>
            <person name="Lykidis A."/>
            <person name="da Costa M.S."/>
            <person name="Rainey F.A."/>
            <person name="Empadinhas N."/>
            <person name="Jolivet E."/>
            <person name="Battista J.R."/>
            <person name="Richardson P."/>
        </authorList>
    </citation>
    <scope>NUCLEOTIDE SEQUENCE [LARGE SCALE GENOMIC DNA]</scope>
    <source>
        <strain evidence="7">DSM 9941 / NBRC 16129 / PRD-1</strain>
    </source>
</reference>
<dbReference type="Gene3D" id="3.20.20.140">
    <property type="entry name" value="Metal-dependent hydrolases"/>
    <property type="match status" value="1"/>
</dbReference>
<feature type="binding site" evidence="4">
    <location>
        <position position="178"/>
    </location>
    <ligand>
        <name>Zn(2+)</name>
        <dbReference type="ChEBI" id="CHEBI:29105"/>
        <label>2</label>
    </ligand>
</feature>
<dbReference type="GO" id="GO:0004063">
    <property type="term" value="F:aryldialkylphosphatase activity"/>
    <property type="evidence" value="ECO:0007669"/>
    <property type="project" value="UniProtKB-EC"/>
</dbReference>
<feature type="binding site" evidence="4">
    <location>
        <position position="266"/>
    </location>
    <ligand>
        <name>Zn(2+)</name>
        <dbReference type="ChEBI" id="CHEBI:29105"/>
        <label>1</label>
    </ligand>
</feature>
<protein>
    <submittedName>
        <fullName evidence="6">Uncharacterized domain HDIG</fullName>
        <ecNumber evidence="6">3.1.8.1</ecNumber>
    </submittedName>
</protein>
<dbReference type="EC" id="3.1.8.1" evidence="6"/>
<feature type="binding site" description="via carbamate group" evidence="4">
    <location>
        <position position="145"/>
    </location>
    <ligand>
        <name>Zn(2+)</name>
        <dbReference type="ChEBI" id="CHEBI:29105"/>
        <label>2</label>
    </ligand>
</feature>
<proteinExistence type="inferred from homology"/>
<feature type="binding site" description="via carbamate group" evidence="4">
    <location>
        <position position="145"/>
    </location>
    <ligand>
        <name>Zn(2+)</name>
        <dbReference type="ChEBI" id="CHEBI:29105"/>
        <label>1</label>
    </ligand>
</feature>
<feature type="modified residue" description="N6-carboxylysine" evidence="3 5">
    <location>
        <position position="145"/>
    </location>
</feature>
<dbReference type="InterPro" id="IPR001559">
    <property type="entry name" value="Phosphotriesterase"/>
</dbReference>
<evidence type="ECO:0000313" key="7">
    <source>
        <dbReference type="Proteomes" id="UP000006637"/>
    </source>
</evidence>
<comment type="similarity">
    <text evidence="5">Belongs to the metallo-dependent hydrolases superfamily. Phosphotriesterase family.</text>
</comment>
<evidence type="ECO:0000256" key="5">
    <source>
        <dbReference type="PROSITE-ProRule" id="PRU00679"/>
    </source>
</evidence>
<dbReference type="PANTHER" id="PTHR10819:SF3">
    <property type="entry name" value="PHOSPHOTRIESTERASE-RELATED PROTEIN"/>
    <property type="match status" value="1"/>
</dbReference>